<feature type="binding site" evidence="4">
    <location>
        <position position="193"/>
    </location>
    <ligand>
        <name>NAD(+)</name>
        <dbReference type="ChEBI" id="CHEBI:57540"/>
    </ligand>
</feature>
<keyword evidence="4 5" id="KW-0862">Zinc</keyword>
<keyword evidence="2 4" id="KW-0808">Transferase</keyword>
<feature type="binding site" evidence="4">
    <location>
        <position position="215"/>
    </location>
    <ligand>
        <name>NAD(+)</name>
        <dbReference type="ChEBI" id="CHEBI:57540"/>
    </ligand>
</feature>
<feature type="binding site" evidence="4">
    <location>
        <position position="232"/>
    </location>
    <ligand>
        <name>NAD(+)</name>
        <dbReference type="ChEBI" id="CHEBI:57540"/>
    </ligand>
</feature>
<comment type="cofactor">
    <cofactor evidence="4">
        <name>Zn(2+)</name>
        <dbReference type="ChEBI" id="CHEBI:29105"/>
    </cofactor>
    <text evidence="4">Binds 1 zinc ion per subunit.</text>
</comment>
<dbReference type="SUPFAM" id="SSF52467">
    <property type="entry name" value="DHS-like NAD/FAD-binding domain"/>
    <property type="match status" value="1"/>
</dbReference>
<dbReference type="HAMAP" id="MF_01968">
    <property type="entry name" value="Sirtuin_ClassU"/>
    <property type="match status" value="1"/>
</dbReference>
<evidence type="ECO:0000256" key="5">
    <source>
        <dbReference type="PROSITE-ProRule" id="PRU00236"/>
    </source>
</evidence>
<dbReference type="InterPro" id="IPR026590">
    <property type="entry name" value="Ssirtuin_cat_dom"/>
</dbReference>
<dbReference type="GO" id="GO:0070403">
    <property type="term" value="F:NAD+ binding"/>
    <property type="evidence" value="ECO:0007669"/>
    <property type="project" value="UniProtKB-UniRule"/>
</dbReference>
<proteinExistence type="inferred from homology"/>
<evidence type="ECO:0000256" key="3">
    <source>
        <dbReference type="ARBA" id="ARBA00023027"/>
    </source>
</evidence>
<feature type="binding site" evidence="4">
    <location>
        <position position="35"/>
    </location>
    <ligand>
        <name>NAD(+)</name>
        <dbReference type="ChEBI" id="CHEBI:57540"/>
    </ligand>
</feature>
<gene>
    <name evidence="4" type="primary">cobB</name>
    <name evidence="7" type="ORF">IPU22_00530</name>
</gene>
<dbReference type="EMBL" id="CP063367">
    <property type="protein sequence ID" value="QUM69478.1"/>
    <property type="molecule type" value="Genomic_DNA"/>
</dbReference>
<feature type="binding site" evidence="4">
    <location>
        <position position="36"/>
    </location>
    <ligand>
        <name>NAD(+)</name>
        <dbReference type="ChEBI" id="CHEBI:57540"/>
    </ligand>
</feature>
<evidence type="ECO:0000256" key="1">
    <source>
        <dbReference type="ARBA" id="ARBA00022490"/>
    </source>
</evidence>
<dbReference type="InterPro" id="IPR029035">
    <property type="entry name" value="DHS-like_NAD/FAD-binding_dom"/>
</dbReference>
<dbReference type="InterPro" id="IPR026591">
    <property type="entry name" value="Sirtuin_cat_small_dom_sf"/>
</dbReference>
<dbReference type="PROSITE" id="PS50305">
    <property type="entry name" value="SIRTUIN"/>
    <property type="match status" value="1"/>
</dbReference>
<dbReference type="Gene3D" id="3.30.1600.10">
    <property type="entry name" value="SIR2/SIRT2 'Small Domain"/>
    <property type="match status" value="1"/>
</dbReference>
<dbReference type="AlphaFoldDB" id="A0AAQ0D7G6"/>
<feature type="binding site" evidence="4">
    <location>
        <position position="192"/>
    </location>
    <ligand>
        <name>NAD(+)</name>
        <dbReference type="ChEBI" id="CHEBI:57540"/>
    </ligand>
</feature>
<reference evidence="7" key="1">
    <citation type="journal article" date="2021" name="Front. Microbiol.">
        <title>Presence and Characterization of a Novel cfr-Carrying Tn558 Transposon Derivative in Staphylococcus delphini Isolated From Retail Food.</title>
        <authorList>
            <person name="Zhang F."/>
            <person name="Wu S."/>
            <person name="Huang J."/>
            <person name="Yang R."/>
            <person name="Zhang J."/>
            <person name="Lei T."/>
            <person name="Dai J."/>
            <person name="Ding Y."/>
            <person name="Xue L."/>
            <person name="Wang J."/>
            <person name="Chen M."/>
            <person name="Wu Q."/>
        </authorList>
    </citation>
    <scope>NUCLEOTIDE SEQUENCE</scope>
    <source>
        <strain evidence="7">2794-1</strain>
    </source>
</reference>
<evidence type="ECO:0000256" key="4">
    <source>
        <dbReference type="HAMAP-Rule" id="MF_01968"/>
    </source>
</evidence>
<keyword evidence="4 5" id="KW-0479">Metal-binding</keyword>
<feature type="binding site" evidence="4">
    <location>
        <position position="107"/>
    </location>
    <ligand>
        <name>nicotinamide</name>
        <dbReference type="ChEBI" id="CHEBI:17154"/>
    </ligand>
</feature>
<dbReference type="InterPro" id="IPR003000">
    <property type="entry name" value="Sirtuin"/>
</dbReference>
<dbReference type="Gene3D" id="3.40.50.1220">
    <property type="entry name" value="TPP-binding domain"/>
    <property type="match status" value="1"/>
</dbReference>
<dbReference type="InterPro" id="IPR028628">
    <property type="entry name" value="Sirtuin_class_U"/>
</dbReference>
<dbReference type="InterPro" id="IPR050134">
    <property type="entry name" value="NAD-dep_sirtuin_deacylases"/>
</dbReference>
<organism evidence="7 8">
    <name type="scientific">Staphylococcus delphini</name>
    <dbReference type="NCBI Taxonomy" id="53344"/>
    <lineage>
        <taxon>Bacteria</taxon>
        <taxon>Bacillati</taxon>
        <taxon>Bacillota</taxon>
        <taxon>Bacilli</taxon>
        <taxon>Bacillales</taxon>
        <taxon>Staphylococcaceae</taxon>
        <taxon>Staphylococcus</taxon>
        <taxon>Staphylococcus intermedius group</taxon>
    </lineage>
</organism>
<feature type="binding site" evidence="4">
    <location>
        <position position="105"/>
    </location>
    <ligand>
        <name>NAD(+)</name>
        <dbReference type="ChEBI" id="CHEBI:57540"/>
    </ligand>
</feature>
<dbReference type="Proteomes" id="UP000675994">
    <property type="component" value="Chromosome"/>
</dbReference>
<keyword evidence="1 4" id="KW-0963">Cytoplasm</keyword>
<dbReference type="GO" id="GO:0005737">
    <property type="term" value="C:cytoplasm"/>
    <property type="evidence" value="ECO:0007669"/>
    <property type="project" value="UniProtKB-SubCell"/>
</dbReference>
<comment type="catalytic activity">
    <reaction evidence="4">
        <text>N(6)-acetyl-L-lysyl-[protein] + NAD(+) + H2O = 2''-O-acetyl-ADP-D-ribose + nicotinamide + L-lysyl-[protein]</text>
        <dbReference type="Rhea" id="RHEA:43636"/>
        <dbReference type="Rhea" id="RHEA-COMP:9752"/>
        <dbReference type="Rhea" id="RHEA-COMP:10731"/>
        <dbReference type="ChEBI" id="CHEBI:15377"/>
        <dbReference type="ChEBI" id="CHEBI:17154"/>
        <dbReference type="ChEBI" id="CHEBI:29969"/>
        <dbReference type="ChEBI" id="CHEBI:57540"/>
        <dbReference type="ChEBI" id="CHEBI:61930"/>
        <dbReference type="ChEBI" id="CHEBI:83767"/>
        <dbReference type="EC" id="2.3.1.286"/>
    </reaction>
</comment>
<protein>
    <recommendedName>
        <fullName evidence="4">NAD-dependent protein deacetylase</fullName>
        <ecNumber evidence="4">2.3.1.286</ecNumber>
    </recommendedName>
    <alternativeName>
        <fullName evidence="4">Regulatory protein SIR2 homolog</fullName>
    </alternativeName>
</protein>
<feature type="binding site" evidence="4 5">
    <location>
        <position position="131"/>
    </location>
    <ligand>
        <name>Zn(2+)</name>
        <dbReference type="ChEBI" id="CHEBI:29105"/>
    </ligand>
</feature>
<dbReference type="PANTHER" id="PTHR11085:SF4">
    <property type="entry name" value="NAD-DEPENDENT PROTEIN DEACYLASE"/>
    <property type="match status" value="1"/>
</dbReference>
<feature type="binding site" evidence="4">
    <location>
        <position position="123"/>
    </location>
    <ligand>
        <name>NAD(+)</name>
        <dbReference type="ChEBI" id="CHEBI:57540"/>
    </ligand>
</feature>
<feature type="binding site" evidence="4">
    <location>
        <position position="108"/>
    </location>
    <ligand>
        <name>NAD(+)</name>
        <dbReference type="ChEBI" id="CHEBI:57540"/>
    </ligand>
</feature>
<comment type="function">
    <text evidence="4">NAD-dependent protein deacetylase which modulates the activities of several enzymes which are inactive in their acetylated form.</text>
</comment>
<dbReference type="GO" id="GO:0017136">
    <property type="term" value="F:histone deacetylase activity, NAD-dependent"/>
    <property type="evidence" value="ECO:0007669"/>
    <property type="project" value="TreeGrafter"/>
</dbReference>
<feature type="binding site" evidence="4">
    <location>
        <position position="107"/>
    </location>
    <ligand>
        <name>NAD(+)</name>
        <dbReference type="ChEBI" id="CHEBI:57540"/>
    </ligand>
</feature>
<accession>A0AAQ0D7G6</accession>
<feature type="binding site" evidence="4 5">
    <location>
        <position position="134"/>
    </location>
    <ligand>
        <name>Zn(2+)</name>
        <dbReference type="ChEBI" id="CHEBI:29105"/>
    </ligand>
</feature>
<evidence type="ECO:0000256" key="2">
    <source>
        <dbReference type="ARBA" id="ARBA00022679"/>
    </source>
</evidence>
<evidence type="ECO:0000259" key="6">
    <source>
        <dbReference type="PROSITE" id="PS50305"/>
    </source>
</evidence>
<keyword evidence="3 4" id="KW-0520">NAD</keyword>
<sequence>MAHHIDQLKHIIDHSERIAFFTGAGVSVASGVPDFRSMGGLFDEISKEGYSPEYLLSIDYLEDDPVGFMRFCHKRLLLADKLPNPVHKWIAELEQRQQALGVITQNIDGLHSDAGSQHVDELHGTLNRFYCPNCQQQYTKNEVMQQQRSQCERCGHVIRPDIVLYGEMLDQTTMTRAVQKITQADTLIVLGSSLVVQPAAGLISNFQGQHLVIINKDATPYDHFAELVIHDDMVTVVEQLIDEGKA</sequence>
<dbReference type="Pfam" id="PF02146">
    <property type="entry name" value="SIR2"/>
    <property type="match status" value="1"/>
</dbReference>
<evidence type="ECO:0000313" key="8">
    <source>
        <dbReference type="Proteomes" id="UP000675994"/>
    </source>
</evidence>
<feature type="binding site" evidence="4">
    <location>
        <position position="108"/>
    </location>
    <ligand>
        <name>nicotinamide</name>
        <dbReference type="ChEBI" id="CHEBI:17154"/>
    </ligand>
</feature>
<dbReference type="EC" id="2.3.1.286" evidence="4"/>
<dbReference type="RefSeq" id="WP_212574942.1">
    <property type="nucleotide sequence ID" value="NZ_CP063367.1"/>
</dbReference>
<evidence type="ECO:0000313" key="7">
    <source>
        <dbReference type="EMBL" id="QUM69478.1"/>
    </source>
</evidence>
<name>A0AAQ0D7G6_9STAP</name>
<feature type="binding site" evidence="4">
    <location>
        <position position="24"/>
    </location>
    <ligand>
        <name>NAD(+)</name>
        <dbReference type="ChEBI" id="CHEBI:57540"/>
    </ligand>
</feature>
<feature type="binding site" evidence="4 5">
    <location>
        <position position="151"/>
    </location>
    <ligand>
        <name>Zn(2+)</name>
        <dbReference type="ChEBI" id="CHEBI:29105"/>
    </ligand>
</feature>
<feature type="binding site" evidence="4 5">
    <location>
        <position position="154"/>
    </location>
    <ligand>
        <name>Zn(2+)</name>
        <dbReference type="ChEBI" id="CHEBI:29105"/>
    </ligand>
</feature>
<dbReference type="GO" id="GO:0008270">
    <property type="term" value="F:zinc ion binding"/>
    <property type="evidence" value="ECO:0007669"/>
    <property type="project" value="UniProtKB-UniRule"/>
</dbReference>
<dbReference type="PANTHER" id="PTHR11085">
    <property type="entry name" value="NAD-DEPENDENT PROTEIN DEACYLASE SIRTUIN-5, MITOCHONDRIAL-RELATED"/>
    <property type="match status" value="1"/>
</dbReference>
<comment type="caution">
    <text evidence="4">Lacks conserved residue(s) required for the propagation of feature annotation.</text>
</comment>
<dbReference type="NCBIfam" id="NF001752">
    <property type="entry name" value="PRK00481.1-1"/>
    <property type="match status" value="1"/>
</dbReference>
<feature type="binding site" evidence="4">
    <location>
        <position position="35"/>
    </location>
    <ligand>
        <name>nicotinamide</name>
        <dbReference type="ChEBI" id="CHEBI:17154"/>
    </ligand>
</feature>
<comment type="similarity">
    <text evidence="4">Belongs to the sirtuin family. Class U subfamily.</text>
</comment>
<comment type="subcellular location">
    <subcellularLocation>
        <location evidence="4">Cytoplasm</location>
    </subcellularLocation>
</comment>
<feature type="domain" description="Deacetylase sirtuin-type" evidence="6">
    <location>
        <begin position="1"/>
        <end position="246"/>
    </location>
</feature>
<feature type="active site" description="Proton acceptor" evidence="4 5">
    <location>
        <position position="123"/>
    </location>
</feature>